<protein>
    <submittedName>
        <fullName evidence="4">PIN domain-like protein</fullName>
    </submittedName>
</protein>
<comment type="similarity">
    <text evidence="2">Belongs to the XPG/RAD2 endonuclease family.</text>
</comment>
<evidence type="ECO:0000256" key="1">
    <source>
        <dbReference type="ARBA" id="ARBA00022845"/>
    </source>
</evidence>
<keyword evidence="5" id="KW-1185">Reference proteome</keyword>
<feature type="domain" description="XPG-I" evidence="3">
    <location>
        <begin position="142"/>
        <end position="217"/>
    </location>
</feature>
<dbReference type="CDD" id="cd09858">
    <property type="entry name" value="PIN_MKT1"/>
    <property type="match status" value="1"/>
</dbReference>
<organism evidence="4 5">
    <name type="scientific">Lophiostoma macrostomum CBS 122681</name>
    <dbReference type="NCBI Taxonomy" id="1314788"/>
    <lineage>
        <taxon>Eukaryota</taxon>
        <taxon>Fungi</taxon>
        <taxon>Dikarya</taxon>
        <taxon>Ascomycota</taxon>
        <taxon>Pezizomycotina</taxon>
        <taxon>Dothideomycetes</taxon>
        <taxon>Pleosporomycetidae</taxon>
        <taxon>Pleosporales</taxon>
        <taxon>Lophiostomataceae</taxon>
        <taxon>Lophiostoma</taxon>
    </lineage>
</organism>
<name>A0A6A6SQL9_9PLEO</name>
<dbReference type="Gene3D" id="3.40.50.1010">
    <property type="entry name" value="5'-nuclease"/>
    <property type="match status" value="1"/>
</dbReference>
<dbReference type="Proteomes" id="UP000799324">
    <property type="component" value="Unassembled WGS sequence"/>
</dbReference>
<dbReference type="Pfam" id="PF12246">
    <property type="entry name" value="MKT1_C"/>
    <property type="match status" value="1"/>
</dbReference>
<dbReference type="PRINTS" id="PR00853">
    <property type="entry name" value="XPGRADSUPER"/>
</dbReference>
<dbReference type="InterPro" id="IPR006084">
    <property type="entry name" value="XPG/Rad2"/>
</dbReference>
<dbReference type="InterPro" id="IPR022040">
    <property type="entry name" value="MKT1_N"/>
</dbReference>
<dbReference type="InterPro" id="IPR029060">
    <property type="entry name" value="PIN-like_dom_sf"/>
</dbReference>
<dbReference type="GO" id="GO:0006974">
    <property type="term" value="P:DNA damage response"/>
    <property type="evidence" value="ECO:0007669"/>
    <property type="project" value="UniProtKB-ARBA"/>
</dbReference>
<keyword evidence="1" id="KW-0810">Translation regulation</keyword>
<dbReference type="SMART" id="SM00484">
    <property type="entry name" value="XPGI"/>
    <property type="match status" value="1"/>
</dbReference>
<dbReference type="EMBL" id="MU004499">
    <property type="protein sequence ID" value="KAF2649271.1"/>
    <property type="molecule type" value="Genomic_DNA"/>
</dbReference>
<reference evidence="4" key="1">
    <citation type="journal article" date="2020" name="Stud. Mycol.">
        <title>101 Dothideomycetes genomes: a test case for predicting lifestyles and emergence of pathogens.</title>
        <authorList>
            <person name="Haridas S."/>
            <person name="Albert R."/>
            <person name="Binder M."/>
            <person name="Bloem J."/>
            <person name="Labutti K."/>
            <person name="Salamov A."/>
            <person name="Andreopoulos B."/>
            <person name="Baker S."/>
            <person name="Barry K."/>
            <person name="Bills G."/>
            <person name="Bluhm B."/>
            <person name="Cannon C."/>
            <person name="Castanera R."/>
            <person name="Culley D."/>
            <person name="Daum C."/>
            <person name="Ezra D."/>
            <person name="Gonzalez J."/>
            <person name="Henrissat B."/>
            <person name="Kuo A."/>
            <person name="Liang C."/>
            <person name="Lipzen A."/>
            <person name="Lutzoni F."/>
            <person name="Magnuson J."/>
            <person name="Mondo S."/>
            <person name="Nolan M."/>
            <person name="Ohm R."/>
            <person name="Pangilinan J."/>
            <person name="Park H.-J."/>
            <person name="Ramirez L."/>
            <person name="Alfaro M."/>
            <person name="Sun H."/>
            <person name="Tritt A."/>
            <person name="Yoshinaga Y."/>
            <person name="Zwiers L.-H."/>
            <person name="Turgeon B."/>
            <person name="Goodwin S."/>
            <person name="Spatafora J."/>
            <person name="Crous P."/>
            <person name="Grigoriev I."/>
        </authorList>
    </citation>
    <scope>NUCLEOTIDE SEQUENCE</scope>
    <source>
        <strain evidence="4">CBS 122681</strain>
    </source>
</reference>
<gene>
    <name evidence="4" type="ORF">K491DRAFT_698241</name>
</gene>
<dbReference type="InterPro" id="IPR022039">
    <property type="entry name" value="MKT1_C"/>
</dbReference>
<dbReference type="AlphaFoldDB" id="A0A6A6SQL9"/>
<sequence length="736" mass="82560">MIRDFETWTSSIGENSDLNELRGTRVAIEAAHYLKTRILNPPEGPEPLVPALGGLPLGLTRHVNDDLARFASFQIEPLFVFSGLDLARPDNPFRGREEGALVNANAWSMYDNHEAQQSVMRFGESRYVTPEDLFCALQTLLSQRNVPFLVAPYSAWAQLAYMERHNTASAISGSSEILLFPCRKVITSWDLETGYFKFVNREKCIAELRKFTNNADITEDMFVDACLLSGSHFLQTLPNLDSPQRNKLPKPMGAIDMIINGGRTGISVVLNNQDDPRFQQIQYVDKYRKARLAVKHHPVLTAEGKIEPMAESQMPNDGHEFIGQRLPDEILHHLSRGLINSRILNWVATSEIVEAPPVDGGDSKEYQDLISSKLTPLRTTAINLLSSSLHNWYQHKDLTLKCWFLDASDKAYTATISMKGLADSKRLVETWNVKEPVFQKVLAEYKSRGYLGSAILALNSPDFVANSSTAKDKKKDNSNLLLTNTDEVLNNALWRFLAVREYVDQNHNLTAWGKVLIAVITTLKDNKELEEAAVMAVELLRLGILNDSTMFRNYNGAPMRGTERDQKFNLLVSRVSGLGRLHHKSIGFTGPLSKHLLGYNSIIEAVRSIVRDTVEVCATHLFMSGCVSRDIENLPEIASKLPFALPNNCALSIAVKSYLDELFTHEIPSSAETKALVSETAATRYFPQSESFESDLQTAFKLWDAVYEGVKGSGNLVPSQEKKHWTEANEWLSRLR</sequence>
<proteinExistence type="inferred from homology"/>
<dbReference type="GO" id="GO:0006417">
    <property type="term" value="P:regulation of translation"/>
    <property type="evidence" value="ECO:0007669"/>
    <property type="project" value="UniProtKB-KW"/>
</dbReference>
<dbReference type="Pfam" id="PF12247">
    <property type="entry name" value="MKT1_N"/>
    <property type="match status" value="1"/>
</dbReference>
<dbReference type="GO" id="GO:0003730">
    <property type="term" value="F:mRNA 3'-UTR binding"/>
    <property type="evidence" value="ECO:0007669"/>
    <property type="project" value="TreeGrafter"/>
</dbReference>
<dbReference type="InterPro" id="IPR006086">
    <property type="entry name" value="XPG-I_dom"/>
</dbReference>
<dbReference type="GO" id="GO:0004518">
    <property type="term" value="F:nuclease activity"/>
    <property type="evidence" value="ECO:0007669"/>
    <property type="project" value="InterPro"/>
</dbReference>
<evidence type="ECO:0000313" key="4">
    <source>
        <dbReference type="EMBL" id="KAF2649271.1"/>
    </source>
</evidence>
<dbReference type="PANTHER" id="PTHR11081">
    <property type="entry name" value="FLAP ENDONUCLEASE FAMILY MEMBER"/>
    <property type="match status" value="1"/>
</dbReference>
<accession>A0A6A6SQL9</accession>
<dbReference type="Pfam" id="PF00867">
    <property type="entry name" value="XPG_I"/>
    <property type="match status" value="1"/>
</dbReference>
<dbReference type="OrthoDB" id="17262at2759"/>
<evidence type="ECO:0000256" key="2">
    <source>
        <dbReference type="ARBA" id="ARBA00024023"/>
    </source>
</evidence>
<dbReference type="CDD" id="cd09902">
    <property type="entry name" value="H3TH_MKT1"/>
    <property type="match status" value="1"/>
</dbReference>
<evidence type="ECO:0000313" key="5">
    <source>
        <dbReference type="Proteomes" id="UP000799324"/>
    </source>
</evidence>
<dbReference type="PANTHER" id="PTHR11081:SF32">
    <property type="entry name" value="POST-TRANSCRIPTIONAL REGULATOR MKT1"/>
    <property type="match status" value="1"/>
</dbReference>
<dbReference type="SUPFAM" id="SSF88723">
    <property type="entry name" value="PIN domain-like"/>
    <property type="match status" value="1"/>
</dbReference>
<dbReference type="InterPro" id="IPR037314">
    <property type="entry name" value="MKT1_H3TH"/>
</dbReference>
<evidence type="ECO:0000259" key="3">
    <source>
        <dbReference type="SMART" id="SM00484"/>
    </source>
</evidence>